<evidence type="ECO:0000256" key="5">
    <source>
        <dbReference type="ARBA" id="ARBA00022692"/>
    </source>
</evidence>
<feature type="transmembrane region" description="Helical" evidence="9">
    <location>
        <begin position="70"/>
        <end position="89"/>
    </location>
</feature>
<accession>A0ABZ3C3E4</accession>
<keyword evidence="4" id="KW-1003">Cell membrane</keyword>
<proteinExistence type="inferred from homology"/>
<feature type="region of interest" description="Disordered" evidence="8">
    <location>
        <begin position="1"/>
        <end position="27"/>
    </location>
</feature>
<protein>
    <submittedName>
        <fullName evidence="10">AI-2E family transporter</fullName>
    </submittedName>
</protein>
<organism evidence="10 11">
    <name type="scientific">Propioniciclava soli</name>
    <dbReference type="NCBI Taxonomy" id="2775081"/>
    <lineage>
        <taxon>Bacteria</taxon>
        <taxon>Bacillati</taxon>
        <taxon>Actinomycetota</taxon>
        <taxon>Actinomycetes</taxon>
        <taxon>Propionibacteriales</taxon>
        <taxon>Propionibacteriaceae</taxon>
        <taxon>Propioniciclava</taxon>
    </lineage>
</organism>
<feature type="transmembrane region" description="Helical" evidence="9">
    <location>
        <begin position="258"/>
        <end position="283"/>
    </location>
</feature>
<keyword evidence="7 9" id="KW-0472">Membrane</keyword>
<dbReference type="Pfam" id="PF01594">
    <property type="entry name" value="AI-2E_transport"/>
    <property type="match status" value="1"/>
</dbReference>
<evidence type="ECO:0000256" key="6">
    <source>
        <dbReference type="ARBA" id="ARBA00022989"/>
    </source>
</evidence>
<dbReference type="Proteomes" id="UP001434337">
    <property type="component" value="Chromosome"/>
</dbReference>
<evidence type="ECO:0000256" key="4">
    <source>
        <dbReference type="ARBA" id="ARBA00022475"/>
    </source>
</evidence>
<feature type="transmembrane region" description="Helical" evidence="9">
    <location>
        <begin position="200"/>
        <end position="229"/>
    </location>
</feature>
<evidence type="ECO:0000256" key="1">
    <source>
        <dbReference type="ARBA" id="ARBA00004651"/>
    </source>
</evidence>
<evidence type="ECO:0000256" key="3">
    <source>
        <dbReference type="ARBA" id="ARBA00022448"/>
    </source>
</evidence>
<comment type="subcellular location">
    <subcellularLocation>
        <location evidence="1">Cell membrane</location>
        <topology evidence="1">Multi-pass membrane protein</topology>
    </subcellularLocation>
</comment>
<evidence type="ECO:0000256" key="8">
    <source>
        <dbReference type="SAM" id="MobiDB-lite"/>
    </source>
</evidence>
<evidence type="ECO:0000313" key="10">
    <source>
        <dbReference type="EMBL" id="WZW97155.1"/>
    </source>
</evidence>
<dbReference type="InterPro" id="IPR002549">
    <property type="entry name" value="AI-2E-like"/>
</dbReference>
<keyword evidence="3" id="KW-0813">Transport</keyword>
<feature type="compositionally biased region" description="Low complexity" evidence="8">
    <location>
        <begin position="1"/>
        <end position="19"/>
    </location>
</feature>
<dbReference type="RefSeq" id="WP_232547753.1">
    <property type="nucleotide sequence ID" value="NZ_CP115965.1"/>
</dbReference>
<feature type="transmembrane region" description="Helical" evidence="9">
    <location>
        <begin position="95"/>
        <end position="114"/>
    </location>
</feature>
<evidence type="ECO:0000256" key="7">
    <source>
        <dbReference type="ARBA" id="ARBA00023136"/>
    </source>
</evidence>
<evidence type="ECO:0000256" key="2">
    <source>
        <dbReference type="ARBA" id="ARBA00009773"/>
    </source>
</evidence>
<dbReference type="PANTHER" id="PTHR21716">
    <property type="entry name" value="TRANSMEMBRANE PROTEIN"/>
    <property type="match status" value="1"/>
</dbReference>
<comment type="similarity">
    <text evidence="2">Belongs to the autoinducer-2 exporter (AI-2E) (TC 2.A.86) family.</text>
</comment>
<dbReference type="PANTHER" id="PTHR21716:SF53">
    <property type="entry name" value="PERMEASE PERM-RELATED"/>
    <property type="match status" value="1"/>
</dbReference>
<keyword evidence="6 9" id="KW-1133">Transmembrane helix</keyword>
<gene>
    <name evidence="10" type="ORF">PCC79_09500</name>
</gene>
<evidence type="ECO:0000256" key="9">
    <source>
        <dbReference type="SAM" id="Phobius"/>
    </source>
</evidence>
<sequence length="405" mass="42730">MTAPAPIAGADAVAPEGAASPGVAAPTEARRWRRWLRRFTAATPPEVDRYDPLADEPASPRSNLLDKSPFAIGFFATLGGLLAFALVATLGALQWVLLLVILALYLALGLNPGVEWLHRHGVPRPMAVTLVALLLVAFIVLGAWAVLPVVTQQVNALAQNMPSYLEDLRANGAFADIDARFGIVDRISETVLSGAWIEGVFGGLLGAGLAIANVVVSLVITLVLTLYFLASLPAIKAAIYELAPASKRPRVRYLANQVFVRIGGYIRGLFIVVGCATLAAFLFLNIVGLGSLSLALAVVVMVCAFIPIVGPSTSMVIVSIVAYSVSPAIGLATLVFFLIYLQVDAYLLQPRIFQHSVQVPGALVVLAALSGGVLFGIAGALIAIPTAASLLLLYREVLIPELDRR</sequence>
<keyword evidence="11" id="KW-1185">Reference proteome</keyword>
<feature type="transmembrane region" description="Helical" evidence="9">
    <location>
        <begin position="126"/>
        <end position="147"/>
    </location>
</feature>
<evidence type="ECO:0000313" key="11">
    <source>
        <dbReference type="Proteomes" id="UP001434337"/>
    </source>
</evidence>
<feature type="transmembrane region" description="Helical" evidence="9">
    <location>
        <begin position="289"/>
        <end position="309"/>
    </location>
</feature>
<feature type="transmembrane region" description="Helical" evidence="9">
    <location>
        <begin position="361"/>
        <end position="394"/>
    </location>
</feature>
<name>A0ABZ3C3E4_9ACTN</name>
<dbReference type="EMBL" id="CP115965">
    <property type="protein sequence ID" value="WZW97155.1"/>
    <property type="molecule type" value="Genomic_DNA"/>
</dbReference>
<keyword evidence="5 9" id="KW-0812">Transmembrane</keyword>
<feature type="transmembrane region" description="Helical" evidence="9">
    <location>
        <begin position="316"/>
        <end position="341"/>
    </location>
</feature>
<reference evidence="10 11" key="1">
    <citation type="journal article" date="2023" name="Environ Microbiome">
        <title>A coral-associated actinobacterium mitigates coral bleaching under heat stress.</title>
        <authorList>
            <person name="Li J."/>
            <person name="Zou Y."/>
            <person name="Li Q."/>
            <person name="Zhang J."/>
            <person name="Bourne D.G."/>
            <person name="Lyu Y."/>
            <person name="Liu C."/>
            <person name="Zhang S."/>
        </authorList>
    </citation>
    <scope>NUCLEOTIDE SEQUENCE [LARGE SCALE GENOMIC DNA]</scope>
    <source>
        <strain evidence="10 11">SCSIO 13291</strain>
    </source>
</reference>